<evidence type="ECO:0000259" key="2">
    <source>
        <dbReference type="Pfam" id="PF01936"/>
    </source>
</evidence>
<accession>A0A1I4EB23</accession>
<feature type="domain" description="NYN" evidence="2">
    <location>
        <begin position="64"/>
        <end position="184"/>
    </location>
</feature>
<feature type="region of interest" description="Disordered" evidence="1">
    <location>
        <begin position="203"/>
        <end position="239"/>
    </location>
</feature>
<feature type="compositionally biased region" description="Pro residues" evidence="1">
    <location>
        <begin position="407"/>
        <end position="422"/>
    </location>
</feature>
<protein>
    <submittedName>
        <fullName evidence="3">NYN domain-containing protein</fullName>
    </submittedName>
</protein>
<dbReference type="Pfam" id="PF01936">
    <property type="entry name" value="NYN"/>
    <property type="match status" value="1"/>
</dbReference>
<feature type="region of interest" description="Disordered" evidence="1">
    <location>
        <begin position="310"/>
        <end position="429"/>
    </location>
</feature>
<proteinExistence type="predicted"/>
<dbReference type="Proteomes" id="UP000199473">
    <property type="component" value="Unassembled WGS sequence"/>
</dbReference>
<feature type="compositionally biased region" description="Low complexity" evidence="1">
    <location>
        <begin position="365"/>
        <end position="375"/>
    </location>
</feature>
<dbReference type="STRING" id="1123062.SAMN02745775_11525"/>
<sequence length="569" mass="61097">MADADKPPRAALYVDFDNVFMALLRWDERAAYAFGERPDAWLAWLEGREGDGAPTTRRTLIRRCYLNPGGYHDFQMGRAVARYRQQRDLRNRTWFGEFRANFVQAGFDIVDCPPVAYLKNSADMKMALDIRDALDHKTTFDEFVILSGDSDFLPALARLRAHDRRITILAQNTAKRAYLAAADIVVGLDDFAHDGMGNVAIAQVEQSPPRPEPTRPEPSRPDHQRPEPVRAEAPPARAPDLSGLRAAALAWLREALARSPAGALRMTEVGSQISRHLPALKSTNYAGAGTLGALIEEARDPRLLMTGPASRRWVFDPERGPPPGDLPPGVEDQPGLATETPGVAEDAPEAAADAAPSQPEPAATPPAIAAEPAIPVDSPREPEPSQVLAEPAPAPEPEPAPQAAAEPEPPAQAAPEPPAPAEPEPEPPSREALMAEAAMLVRDLLWGSRDNKGLAQDLPAFAPAEIGFVLNAIGARQPLEMADLPAAAAAIAADAAAQGLHVSAREVTAILRWLLRGFARLNEAPAPDAAAQHARRLYATLVAAVRAVDEPLSEAEKEALRNWTQAGVG</sequence>
<gene>
    <name evidence="3" type="ORF">SAMN02745775_11525</name>
</gene>
<dbReference type="RefSeq" id="WP_175534179.1">
    <property type="nucleotide sequence ID" value="NZ_FOSQ01000015.1"/>
</dbReference>
<organism evidence="3 4">
    <name type="scientific">Falsiroseomonas stagni DSM 19981</name>
    <dbReference type="NCBI Taxonomy" id="1123062"/>
    <lineage>
        <taxon>Bacteria</taxon>
        <taxon>Pseudomonadati</taxon>
        <taxon>Pseudomonadota</taxon>
        <taxon>Alphaproteobacteria</taxon>
        <taxon>Acetobacterales</taxon>
        <taxon>Roseomonadaceae</taxon>
        <taxon>Falsiroseomonas</taxon>
    </lineage>
</organism>
<keyword evidence="4" id="KW-1185">Reference proteome</keyword>
<reference evidence="3 4" key="1">
    <citation type="submission" date="2016-10" db="EMBL/GenBank/DDBJ databases">
        <authorList>
            <person name="de Groot N.N."/>
        </authorList>
    </citation>
    <scope>NUCLEOTIDE SEQUENCE [LARGE SCALE GENOMIC DNA]</scope>
    <source>
        <strain evidence="3 4">DSM 19981</strain>
    </source>
</reference>
<evidence type="ECO:0000313" key="3">
    <source>
        <dbReference type="EMBL" id="SFL02945.1"/>
    </source>
</evidence>
<name>A0A1I4EB23_9PROT</name>
<dbReference type="GO" id="GO:0004540">
    <property type="term" value="F:RNA nuclease activity"/>
    <property type="evidence" value="ECO:0007669"/>
    <property type="project" value="InterPro"/>
</dbReference>
<dbReference type="EMBL" id="FOSQ01000015">
    <property type="protein sequence ID" value="SFL02945.1"/>
    <property type="molecule type" value="Genomic_DNA"/>
</dbReference>
<evidence type="ECO:0000313" key="4">
    <source>
        <dbReference type="Proteomes" id="UP000199473"/>
    </source>
</evidence>
<evidence type="ECO:0000256" key="1">
    <source>
        <dbReference type="SAM" id="MobiDB-lite"/>
    </source>
</evidence>
<dbReference type="Gene3D" id="3.40.50.1010">
    <property type="entry name" value="5'-nuclease"/>
    <property type="match status" value="1"/>
</dbReference>
<feature type="compositionally biased region" description="Basic and acidic residues" evidence="1">
    <location>
        <begin position="212"/>
        <end position="230"/>
    </location>
</feature>
<dbReference type="InterPro" id="IPR021139">
    <property type="entry name" value="NYN"/>
</dbReference>
<dbReference type="AlphaFoldDB" id="A0A1I4EB23"/>